<dbReference type="GO" id="GO:0016616">
    <property type="term" value="F:oxidoreductase activity, acting on the CH-OH group of donors, NAD or NADP as acceptor"/>
    <property type="evidence" value="ECO:0007669"/>
    <property type="project" value="InterPro"/>
</dbReference>
<dbReference type="GO" id="GO:0006694">
    <property type="term" value="P:steroid biosynthetic process"/>
    <property type="evidence" value="ECO:0007669"/>
    <property type="project" value="InterPro"/>
</dbReference>
<dbReference type="PANTHER" id="PTHR43245:SF58">
    <property type="entry name" value="BLL5923 PROTEIN"/>
    <property type="match status" value="1"/>
</dbReference>
<dbReference type="PANTHER" id="PTHR43245">
    <property type="entry name" value="BIFUNCTIONAL POLYMYXIN RESISTANCE PROTEIN ARNA"/>
    <property type="match status" value="1"/>
</dbReference>
<organism evidence="3 4">
    <name type="scientific">Porphyromonas gingivicanis</name>
    <dbReference type="NCBI Taxonomy" id="266762"/>
    <lineage>
        <taxon>Bacteria</taxon>
        <taxon>Pseudomonadati</taxon>
        <taxon>Bacteroidota</taxon>
        <taxon>Bacteroidia</taxon>
        <taxon>Bacteroidales</taxon>
        <taxon>Porphyromonadaceae</taxon>
        <taxon>Porphyromonas</taxon>
    </lineage>
</organism>
<evidence type="ECO:0000256" key="1">
    <source>
        <dbReference type="ARBA" id="ARBA00009219"/>
    </source>
</evidence>
<dbReference type="RefSeq" id="WP_025842854.1">
    <property type="nucleotide sequence ID" value="NZ_JQZW01000012.1"/>
</dbReference>
<protein>
    <submittedName>
        <fullName evidence="3">NAD-binding protein</fullName>
    </submittedName>
</protein>
<evidence type="ECO:0000259" key="2">
    <source>
        <dbReference type="Pfam" id="PF01073"/>
    </source>
</evidence>
<dbReference type="Proteomes" id="UP000030134">
    <property type="component" value="Unassembled WGS sequence"/>
</dbReference>
<evidence type="ECO:0000313" key="4">
    <source>
        <dbReference type="Proteomes" id="UP000030134"/>
    </source>
</evidence>
<dbReference type="InterPro" id="IPR002225">
    <property type="entry name" value="3Beta_OHSteriod_DH/Estase"/>
</dbReference>
<dbReference type="Gene3D" id="3.40.50.720">
    <property type="entry name" value="NAD(P)-binding Rossmann-like Domain"/>
    <property type="match status" value="1"/>
</dbReference>
<accession>A0A0A2G590</accession>
<evidence type="ECO:0000313" key="3">
    <source>
        <dbReference type="EMBL" id="KGN97540.1"/>
    </source>
</evidence>
<dbReference type="STRING" id="266762.HQ36_06540"/>
<dbReference type="EMBL" id="JQZW01000012">
    <property type="protein sequence ID" value="KGN97540.1"/>
    <property type="molecule type" value="Genomic_DNA"/>
</dbReference>
<sequence>MSQKIKVLLTGAGSSIGRNILKTLLVHKEQFDITAFDVKKGKTMNFLEHFKAEVKVIYGDLAIPEESIEATTDKDFVIHCGYLSESASNRNPRLAQKINVMGTRYLVENLECYSPSCFLAMISTVGVYGDRLRSPMITVGDFTAPSIGDSYALSLLQAEKFVQDSRLEWTIFRPGIVLDTEESFLDSSFFKMPLTSHLEFVHIRDLAFAVVSSYERRASLWNRTFNVGGGDLCREIYQNFVQRLIKIAGWGDIDFPERSFATYNRYGGYFSDGDALEEIMHFRAHTLEHFFEELQKSQTLISRLTTKVFGDLQKKNFLAQSEPYKAFKQNDEEKLRLYF</sequence>
<name>A0A0A2G590_9PORP</name>
<dbReference type="InterPro" id="IPR036291">
    <property type="entry name" value="NAD(P)-bd_dom_sf"/>
</dbReference>
<feature type="domain" description="3-beta hydroxysteroid dehydrogenase/isomerase" evidence="2">
    <location>
        <begin position="9"/>
        <end position="164"/>
    </location>
</feature>
<dbReference type="eggNOG" id="COG0451">
    <property type="taxonomic scope" value="Bacteria"/>
</dbReference>
<reference evidence="3 4" key="1">
    <citation type="submission" date="2014-08" db="EMBL/GenBank/DDBJ databases">
        <title>Porphyromonas gingivicanis strain:COT-022_OH1391 Genome sequencing.</title>
        <authorList>
            <person name="Wallis C."/>
            <person name="Deusch O."/>
            <person name="O'Flynn C."/>
            <person name="Davis I."/>
            <person name="Jospin G."/>
            <person name="Darling A.E."/>
            <person name="Coil D.A."/>
            <person name="Alexiev A."/>
            <person name="Horsfall A."/>
            <person name="Kirkwood N."/>
            <person name="Harris S."/>
            <person name="Eisen J.A."/>
        </authorList>
    </citation>
    <scope>NUCLEOTIDE SEQUENCE [LARGE SCALE GENOMIC DNA]</scope>
    <source>
        <strain evidence="4">COT-022 OH1391</strain>
    </source>
</reference>
<dbReference type="InterPro" id="IPR050177">
    <property type="entry name" value="Lipid_A_modif_metabolic_enz"/>
</dbReference>
<dbReference type="Pfam" id="PF01073">
    <property type="entry name" value="3Beta_HSD"/>
    <property type="match status" value="1"/>
</dbReference>
<comment type="caution">
    <text evidence="3">The sequence shown here is derived from an EMBL/GenBank/DDBJ whole genome shotgun (WGS) entry which is preliminary data.</text>
</comment>
<dbReference type="SUPFAM" id="SSF51735">
    <property type="entry name" value="NAD(P)-binding Rossmann-fold domains"/>
    <property type="match status" value="1"/>
</dbReference>
<dbReference type="OrthoDB" id="329806at2"/>
<proteinExistence type="inferred from homology"/>
<dbReference type="AlphaFoldDB" id="A0A0A2G590"/>
<gene>
    <name evidence="3" type="ORF">HQ36_06540</name>
</gene>
<comment type="similarity">
    <text evidence="1">Belongs to the 3-beta-HSD family.</text>
</comment>
<keyword evidence="4" id="KW-1185">Reference proteome</keyword>